<dbReference type="AlphaFoldDB" id="A0AA38RDE0"/>
<keyword evidence="2" id="KW-0812">Transmembrane</keyword>
<evidence type="ECO:0000313" key="4">
    <source>
        <dbReference type="Proteomes" id="UP001174691"/>
    </source>
</evidence>
<protein>
    <submittedName>
        <fullName evidence="3">Phosphodiest-domain-containing protein</fullName>
    </submittedName>
</protein>
<reference evidence="3" key="1">
    <citation type="submission" date="2022-07" db="EMBL/GenBank/DDBJ databases">
        <title>Fungi with potential for degradation of polypropylene.</title>
        <authorList>
            <person name="Gostincar C."/>
        </authorList>
    </citation>
    <scope>NUCLEOTIDE SEQUENCE</scope>
    <source>
        <strain evidence="3">EXF-13287</strain>
    </source>
</reference>
<dbReference type="InterPro" id="IPR002591">
    <property type="entry name" value="Phosphodiest/P_Trfase"/>
</dbReference>
<dbReference type="GO" id="GO:0009141">
    <property type="term" value="P:nucleoside triphosphate metabolic process"/>
    <property type="evidence" value="ECO:0007669"/>
    <property type="project" value="TreeGrafter"/>
</dbReference>
<feature type="compositionally biased region" description="Low complexity" evidence="1">
    <location>
        <begin position="551"/>
        <end position="596"/>
    </location>
</feature>
<dbReference type="CDD" id="cd16018">
    <property type="entry name" value="Enpp"/>
    <property type="match status" value="1"/>
</dbReference>
<keyword evidence="2" id="KW-1133">Transmembrane helix</keyword>
<dbReference type="Gene3D" id="3.30.1360.180">
    <property type="match status" value="1"/>
</dbReference>
<keyword evidence="2" id="KW-0472">Membrane</keyword>
<dbReference type="PANTHER" id="PTHR10151">
    <property type="entry name" value="ECTONUCLEOTIDE PYROPHOSPHATASE/PHOSPHODIESTERASE"/>
    <property type="match status" value="1"/>
</dbReference>
<dbReference type="GO" id="GO:0047429">
    <property type="term" value="F:nucleoside triphosphate diphosphatase activity"/>
    <property type="evidence" value="ECO:0007669"/>
    <property type="project" value="TreeGrafter"/>
</dbReference>
<dbReference type="InterPro" id="IPR017850">
    <property type="entry name" value="Alkaline_phosphatase_core_sf"/>
</dbReference>
<feature type="compositionally biased region" description="Basic and acidic residues" evidence="1">
    <location>
        <begin position="55"/>
        <end position="69"/>
    </location>
</feature>
<dbReference type="SUPFAM" id="SSF53649">
    <property type="entry name" value="Alkaline phosphatase-like"/>
    <property type="match status" value="1"/>
</dbReference>
<dbReference type="EMBL" id="JANBVN010000112">
    <property type="protein sequence ID" value="KAJ9143286.1"/>
    <property type="molecule type" value="Genomic_DNA"/>
</dbReference>
<feature type="region of interest" description="Disordered" evidence="1">
    <location>
        <begin position="524"/>
        <end position="624"/>
    </location>
</feature>
<keyword evidence="4" id="KW-1185">Reference proteome</keyword>
<organism evidence="3 4">
    <name type="scientific">Coniochaeta hoffmannii</name>
    <dbReference type="NCBI Taxonomy" id="91930"/>
    <lineage>
        <taxon>Eukaryota</taxon>
        <taxon>Fungi</taxon>
        <taxon>Dikarya</taxon>
        <taxon>Ascomycota</taxon>
        <taxon>Pezizomycotina</taxon>
        <taxon>Sordariomycetes</taxon>
        <taxon>Sordariomycetidae</taxon>
        <taxon>Coniochaetales</taxon>
        <taxon>Coniochaetaceae</taxon>
        <taxon>Coniochaeta</taxon>
    </lineage>
</organism>
<feature type="compositionally biased region" description="Basic residues" evidence="1">
    <location>
        <begin position="7"/>
        <end position="22"/>
    </location>
</feature>
<proteinExistence type="predicted"/>
<dbReference type="FunFam" id="3.30.1360.180:FF:000003">
    <property type="entry name" value="Type I phosphodiesterase/nucleotide pyrophosphatase family protein"/>
    <property type="match status" value="1"/>
</dbReference>
<dbReference type="PANTHER" id="PTHR10151:SF120">
    <property type="entry name" value="BIS(5'-ADENOSYL)-TRIPHOSPHATASE"/>
    <property type="match status" value="1"/>
</dbReference>
<sequence>LSGDEKRRRRRSSRRERRRAKRERILGEAEHGEDGELMYEMEQGGLKEGSDTGDSTEREESRERRERKGLMYGEERQRRKGGWTRWLFVHALIAIAFAILVLLAWKLSMKRRLADHQGYVSNGTALFAPTTIIISLDGFRADFLNRGLTPRLNAFVREGVSPQYMLPSFPSVTFPNHYTLATGLYPESHGVVGNSFWDPTLQEEFFYTDAARSMDPKWWAGEPFWVTAEKQGIRTAIHMWPGSEAHIAGVEPSFLDKYNGKEKLGRKVDRIFEFLDKPGAEDVTAQVADMRPQIIAAYVPNVDSDGHKFGPNSTEIRQTIKDADNMIEDIFRGLEARNLTHIVNVIVVSDHGMATTDVSRLIQLEDLVDLSRIEHTDGWPLIGLRPKNPEELGDIYGELSWKSKDSDSFDVYLRDVDMPERYHFSKNERIAPLWIVPKTGWAIVKKAEFDVEQAKAKGEVYHPRGLHGYDHEHPLMRAIFISSGPAFPHPPGSQLEPFQNIEVYNILCDSVGLTPMPNNGTLRLPLSPIGLHDPDSEGSGVETPPDPVEFSTYTSSAVSSSTPLINEPSSSPSQPAASSSSALSSTETPSTPTDATLRPPDPTPTDSIGDEDDDDENFSETHSFWDWLTDKISDAWDKITGSG</sequence>
<evidence type="ECO:0000256" key="2">
    <source>
        <dbReference type="SAM" id="Phobius"/>
    </source>
</evidence>
<dbReference type="Proteomes" id="UP001174691">
    <property type="component" value="Unassembled WGS sequence"/>
</dbReference>
<dbReference type="GO" id="GO:0017111">
    <property type="term" value="F:ribonucleoside triphosphate phosphatase activity"/>
    <property type="evidence" value="ECO:0007669"/>
    <property type="project" value="TreeGrafter"/>
</dbReference>
<evidence type="ECO:0000313" key="3">
    <source>
        <dbReference type="EMBL" id="KAJ9143286.1"/>
    </source>
</evidence>
<feature type="non-terminal residue" evidence="3">
    <location>
        <position position="1"/>
    </location>
</feature>
<accession>A0AA38RDE0</accession>
<feature type="region of interest" description="Disordered" evidence="1">
    <location>
        <begin position="1"/>
        <end position="69"/>
    </location>
</feature>
<feature type="compositionally biased region" description="Acidic residues" evidence="1">
    <location>
        <begin position="608"/>
        <end position="618"/>
    </location>
</feature>
<name>A0AA38RDE0_9PEZI</name>
<dbReference type="Gene3D" id="3.40.720.10">
    <property type="entry name" value="Alkaline Phosphatase, subunit A"/>
    <property type="match status" value="1"/>
</dbReference>
<gene>
    <name evidence="3" type="ORF">NKR19_g6864</name>
</gene>
<comment type="caution">
    <text evidence="3">The sequence shown here is derived from an EMBL/GenBank/DDBJ whole genome shotgun (WGS) entry which is preliminary data.</text>
</comment>
<dbReference type="Pfam" id="PF01663">
    <property type="entry name" value="Phosphodiest"/>
    <property type="match status" value="1"/>
</dbReference>
<feature type="transmembrane region" description="Helical" evidence="2">
    <location>
        <begin position="86"/>
        <end position="105"/>
    </location>
</feature>
<feature type="compositionally biased region" description="Basic and acidic residues" evidence="1">
    <location>
        <begin position="23"/>
        <end position="34"/>
    </location>
</feature>
<evidence type="ECO:0000256" key="1">
    <source>
        <dbReference type="SAM" id="MobiDB-lite"/>
    </source>
</evidence>